<name>A0A841FLP1_9ACTN</name>
<evidence type="ECO:0000313" key="2">
    <source>
        <dbReference type="EMBL" id="MBB6032870.1"/>
    </source>
</evidence>
<dbReference type="EMBL" id="JACHGT010000002">
    <property type="protein sequence ID" value="MBB6032870.1"/>
    <property type="molecule type" value="Genomic_DNA"/>
</dbReference>
<feature type="region of interest" description="Disordered" evidence="1">
    <location>
        <begin position="1"/>
        <end position="30"/>
    </location>
</feature>
<proteinExistence type="predicted"/>
<organism evidence="2 3">
    <name type="scientific">Phytomonospora endophytica</name>
    <dbReference type="NCBI Taxonomy" id="714109"/>
    <lineage>
        <taxon>Bacteria</taxon>
        <taxon>Bacillati</taxon>
        <taxon>Actinomycetota</taxon>
        <taxon>Actinomycetes</taxon>
        <taxon>Micromonosporales</taxon>
        <taxon>Micromonosporaceae</taxon>
        <taxon>Phytomonospora</taxon>
    </lineage>
</organism>
<sequence>MPDPDNPYVPPGRREPKPEGRRFIAHGGTTSFDHLGRTAGDIATDVGDRAVKEAAEAIRPNVFGLSAKIGDGAAGAPAKNPGMNADGGMFGQSVGGAAIMRALGTSLDNVFTDVDKVHGSLKHLKSTLPQVGEKYAESEKVSKGLVTEVQAMLDEQPKPSTTTVKPQ</sequence>
<dbReference type="RefSeq" id="WP_184785804.1">
    <property type="nucleotide sequence ID" value="NZ_BONT01000020.1"/>
</dbReference>
<comment type="caution">
    <text evidence="2">The sequence shown here is derived from an EMBL/GenBank/DDBJ whole genome shotgun (WGS) entry which is preliminary data.</text>
</comment>
<keyword evidence="3" id="KW-1185">Reference proteome</keyword>
<dbReference type="Proteomes" id="UP000548476">
    <property type="component" value="Unassembled WGS sequence"/>
</dbReference>
<feature type="compositionally biased region" description="Basic and acidic residues" evidence="1">
    <location>
        <begin position="12"/>
        <end position="22"/>
    </location>
</feature>
<feature type="compositionally biased region" description="Pro residues" evidence="1">
    <location>
        <begin position="1"/>
        <end position="10"/>
    </location>
</feature>
<dbReference type="AlphaFoldDB" id="A0A841FLP1"/>
<protein>
    <submittedName>
        <fullName evidence="2">Uncharacterized protein</fullName>
    </submittedName>
</protein>
<evidence type="ECO:0000256" key="1">
    <source>
        <dbReference type="SAM" id="MobiDB-lite"/>
    </source>
</evidence>
<evidence type="ECO:0000313" key="3">
    <source>
        <dbReference type="Proteomes" id="UP000548476"/>
    </source>
</evidence>
<gene>
    <name evidence="2" type="ORF">HNR73_000717</name>
</gene>
<accession>A0A841FLP1</accession>
<reference evidence="2 3" key="1">
    <citation type="submission" date="2020-08" db="EMBL/GenBank/DDBJ databases">
        <title>Genomic Encyclopedia of Type Strains, Phase IV (KMG-IV): sequencing the most valuable type-strain genomes for metagenomic binning, comparative biology and taxonomic classification.</title>
        <authorList>
            <person name="Goeker M."/>
        </authorList>
    </citation>
    <scope>NUCLEOTIDE SEQUENCE [LARGE SCALE GENOMIC DNA]</scope>
    <source>
        <strain evidence="2 3">YIM 65646</strain>
    </source>
</reference>